<dbReference type="InterPro" id="IPR050772">
    <property type="entry name" value="Hydratase-Decarb/MhpD_sf"/>
</dbReference>
<sequence>MNEETLFDPRGAARQLYQARRHVEPCDPVAGTYEIGMLEQAYTVQDELIKRFNTAGHKVVGYKLGLTDPKAQAQMALDTPLFGKLVEGWSFAAGAEIPTSKLISPRVEGEVAFIFSAGINDPKVDEETLKNSISKVLPALEICDSAFAGWPRSLFDAVADNLSSGFYMLGNEAKDVRELDFANMTMQLYRNGEKAIEGDARQCMGSPLTACLWLVRELAERGTPVKAGDVILSGSLGPMQKVENGDLIRLELTQLGTLECSFE</sequence>
<proteinExistence type="predicted"/>
<dbReference type="InterPro" id="IPR011234">
    <property type="entry name" value="Fumarylacetoacetase-like_C"/>
</dbReference>
<keyword evidence="1" id="KW-0058">Aromatic hydrocarbons catabolism</keyword>
<reference evidence="5" key="1">
    <citation type="journal article" date="2019" name="Int. J. Syst. Evol. Microbiol.">
        <title>The Global Catalogue of Microorganisms (GCM) 10K type strain sequencing project: providing services to taxonomists for standard genome sequencing and annotation.</title>
        <authorList>
            <consortium name="The Broad Institute Genomics Platform"/>
            <consortium name="The Broad Institute Genome Sequencing Center for Infectious Disease"/>
            <person name="Wu L."/>
            <person name="Ma J."/>
        </authorList>
    </citation>
    <scope>NUCLEOTIDE SEQUENCE [LARGE SCALE GENOMIC DNA]</scope>
    <source>
        <strain evidence="5">CGMCC 1.12482</strain>
    </source>
</reference>
<dbReference type="Pfam" id="PF01557">
    <property type="entry name" value="FAA_hydrolase"/>
    <property type="match status" value="1"/>
</dbReference>
<dbReference type="EMBL" id="BMFF01000002">
    <property type="protein sequence ID" value="GGC91333.1"/>
    <property type="molecule type" value="Genomic_DNA"/>
</dbReference>
<evidence type="ECO:0000259" key="3">
    <source>
        <dbReference type="Pfam" id="PF01557"/>
    </source>
</evidence>
<dbReference type="Gene3D" id="3.90.850.10">
    <property type="entry name" value="Fumarylacetoacetase-like, C-terminal domain"/>
    <property type="match status" value="1"/>
</dbReference>
<feature type="domain" description="Fumarylacetoacetase-like C-terminal" evidence="3">
    <location>
        <begin position="104"/>
        <end position="261"/>
    </location>
</feature>
<dbReference type="RefSeq" id="WP_150276128.1">
    <property type="nucleotide sequence ID" value="NZ_BMFF01000002.1"/>
</dbReference>
<evidence type="ECO:0000256" key="2">
    <source>
        <dbReference type="ARBA" id="ARBA00023239"/>
    </source>
</evidence>
<evidence type="ECO:0000256" key="1">
    <source>
        <dbReference type="ARBA" id="ARBA00022797"/>
    </source>
</evidence>
<gene>
    <name evidence="4" type="primary">mhpD</name>
    <name evidence="4" type="ORF">GCM10007418_08770</name>
</gene>
<keyword evidence="5" id="KW-1185">Reference proteome</keyword>
<keyword evidence="2" id="KW-0456">Lyase</keyword>
<dbReference type="PANTHER" id="PTHR30143">
    <property type="entry name" value="ACID HYDRATASE"/>
    <property type="match status" value="1"/>
</dbReference>
<protein>
    <submittedName>
        <fullName evidence="4">2-keto-4-pentenoate hydratase</fullName>
    </submittedName>
</protein>
<dbReference type="Proteomes" id="UP000638188">
    <property type="component" value="Unassembled WGS sequence"/>
</dbReference>
<comment type="caution">
    <text evidence="4">The sequence shown here is derived from an EMBL/GenBank/DDBJ whole genome shotgun (WGS) entry which is preliminary data.</text>
</comment>
<dbReference type="PANTHER" id="PTHR30143:SF0">
    <property type="entry name" value="2-KETO-4-PENTENOATE HYDRATASE"/>
    <property type="match status" value="1"/>
</dbReference>
<accession>A0ABQ1P5P2</accession>
<name>A0ABQ1P5P2_9GAMM</name>
<dbReference type="SUPFAM" id="SSF56529">
    <property type="entry name" value="FAH"/>
    <property type="match status" value="1"/>
</dbReference>
<organism evidence="4 5">
    <name type="scientific">Halopseudomonas salina</name>
    <dbReference type="NCBI Taxonomy" id="1323744"/>
    <lineage>
        <taxon>Bacteria</taxon>
        <taxon>Pseudomonadati</taxon>
        <taxon>Pseudomonadota</taxon>
        <taxon>Gammaproteobacteria</taxon>
        <taxon>Pseudomonadales</taxon>
        <taxon>Pseudomonadaceae</taxon>
        <taxon>Halopseudomonas</taxon>
    </lineage>
</organism>
<dbReference type="InterPro" id="IPR036663">
    <property type="entry name" value="Fumarylacetoacetase_C_sf"/>
</dbReference>
<evidence type="ECO:0000313" key="4">
    <source>
        <dbReference type="EMBL" id="GGC91333.1"/>
    </source>
</evidence>
<evidence type="ECO:0000313" key="5">
    <source>
        <dbReference type="Proteomes" id="UP000638188"/>
    </source>
</evidence>